<dbReference type="EMBL" id="OKRB01000130">
    <property type="protein sequence ID" value="SPE28950.1"/>
    <property type="molecule type" value="Genomic_DNA"/>
</dbReference>
<accession>A0A2N9M0F9</accession>
<sequence length="636" mass="69812">MVKAGAEPLDSRYVLRDRIAGAALFGATAAVVLWQNAHVAVLFDLSYVLNTAARIALGQMPYRDFPLPHPPLTFLTQAVIIRLTGRVFFHHVVYVALAGGLATVITWRLAFAALRERLAAAWIVSVLLSAPLAFVGIYCIVPNPEYDCDCALWILVALWFLQRVKCEAHPSRKIGDAASVNPADKDPSAGAPWVGHLFSSGRWLRGFIAGIFACVPVFFKQNMGLPFLAAVVGAVLLVLWFNWFRRAQNPAEWREARTLVALLAGAGTALVVAALFLHWTAGIGNYIQWTIRYAAQRRLPAFSLMMSVYRDPDLLWALPCVVGGLLLIHFSGRARSHPGDKNNSVARAGYPIAARIAAFALLAAPFLFTLASLLIYDDPDSGGDSLLGLWPLLLVLAAALAIANLIRLPRAASLRALLPLILLAAINGTFMSQQLWGSTYAIWSLLVLLVAELLAFLNGFTARVSARWITPSLVALISVTLLVCGGFYTASEERLSYAQMPDEPAQHSTFPQLAGLSMSGPYLPEIDELLRYAQANIPFDDGIVLMPGEEPFYFATGRVQRFPLLFFDPTIDPYSPEEIASLVRSCNIRWLIVKRDLQTKEDPTPDRAATLDLLMKEFTPAAHLRGYDVYRAKTAE</sequence>
<keyword evidence="1" id="KW-1133">Transmembrane helix</keyword>
<evidence type="ECO:0008006" key="4">
    <source>
        <dbReference type="Google" id="ProtNLM"/>
    </source>
</evidence>
<feature type="transmembrane region" description="Helical" evidence="1">
    <location>
        <begin position="118"/>
        <end position="138"/>
    </location>
</feature>
<evidence type="ECO:0000313" key="2">
    <source>
        <dbReference type="EMBL" id="SPE28950.1"/>
    </source>
</evidence>
<feature type="transmembrane region" description="Helical" evidence="1">
    <location>
        <begin position="442"/>
        <end position="461"/>
    </location>
</feature>
<organism evidence="2 3">
    <name type="scientific">Candidatus Sulfuritelmatomonas gaucii</name>
    <dbReference type="NCBI Taxonomy" id="2043161"/>
    <lineage>
        <taxon>Bacteria</taxon>
        <taxon>Pseudomonadati</taxon>
        <taxon>Acidobacteriota</taxon>
        <taxon>Terriglobia</taxon>
        <taxon>Terriglobales</taxon>
        <taxon>Acidobacteriaceae</taxon>
        <taxon>Candidatus Sulfuritelmatomonas</taxon>
    </lineage>
</organism>
<feature type="transmembrane region" description="Helical" evidence="1">
    <location>
        <begin position="473"/>
        <end position="490"/>
    </location>
</feature>
<feature type="transmembrane region" description="Helical" evidence="1">
    <location>
        <begin position="92"/>
        <end position="111"/>
    </location>
</feature>
<feature type="transmembrane region" description="Helical" evidence="1">
    <location>
        <begin position="225"/>
        <end position="244"/>
    </location>
</feature>
<proteinExistence type="predicted"/>
<reference evidence="3" key="1">
    <citation type="submission" date="2018-02" db="EMBL/GenBank/DDBJ databases">
        <authorList>
            <person name="Hausmann B."/>
        </authorList>
    </citation>
    <scope>NUCLEOTIDE SEQUENCE [LARGE SCALE GENOMIC DNA]</scope>
    <source>
        <strain evidence="3">Peat soil MAG SbA5</strain>
    </source>
</reference>
<protein>
    <recommendedName>
        <fullName evidence="4">Glycosyltransferase RgtA/B/C/D-like domain-containing protein</fullName>
    </recommendedName>
</protein>
<feature type="transmembrane region" description="Helical" evidence="1">
    <location>
        <begin position="256"/>
        <end position="279"/>
    </location>
</feature>
<feature type="transmembrane region" description="Helical" evidence="1">
    <location>
        <begin position="314"/>
        <end position="331"/>
    </location>
</feature>
<feature type="transmembrane region" description="Helical" evidence="1">
    <location>
        <begin position="19"/>
        <end position="37"/>
    </location>
</feature>
<evidence type="ECO:0000256" key="1">
    <source>
        <dbReference type="SAM" id="Phobius"/>
    </source>
</evidence>
<feature type="transmembrane region" description="Helical" evidence="1">
    <location>
        <begin position="388"/>
        <end position="406"/>
    </location>
</feature>
<dbReference type="AlphaFoldDB" id="A0A2N9M0F9"/>
<feature type="transmembrane region" description="Helical" evidence="1">
    <location>
        <begin position="418"/>
        <end position="436"/>
    </location>
</feature>
<keyword evidence="1" id="KW-0472">Membrane</keyword>
<gene>
    <name evidence="2" type="ORF">SBA5_70058</name>
</gene>
<dbReference type="Proteomes" id="UP000239735">
    <property type="component" value="Unassembled WGS sequence"/>
</dbReference>
<keyword evidence="1" id="KW-0812">Transmembrane</keyword>
<evidence type="ECO:0000313" key="3">
    <source>
        <dbReference type="Proteomes" id="UP000239735"/>
    </source>
</evidence>
<feature type="transmembrane region" description="Helical" evidence="1">
    <location>
        <begin position="352"/>
        <end position="376"/>
    </location>
</feature>
<name>A0A2N9M0F9_9BACT</name>